<comment type="caution">
    <text evidence="4">The sequence shown here is derived from an EMBL/GenBank/DDBJ whole genome shotgun (WGS) entry which is preliminary data.</text>
</comment>
<dbReference type="EMBL" id="AZST01002519">
    <property type="protein sequence ID" value="KEP44937.1"/>
    <property type="molecule type" value="Genomic_DNA"/>
</dbReference>
<name>A0A074S491_9AGAM</name>
<comment type="cofactor">
    <cofactor evidence="1">
        <name>a divalent metal cation</name>
        <dbReference type="ChEBI" id="CHEBI:60240"/>
    </cofactor>
</comment>
<dbReference type="HOGENOM" id="CLU_048932_1_1_1"/>
<feature type="domain" description="DDE Tnp4" evidence="3">
    <location>
        <begin position="128"/>
        <end position="265"/>
    </location>
</feature>
<organism evidence="4 5">
    <name type="scientific">Rhizoctonia solani 123E</name>
    <dbReference type="NCBI Taxonomy" id="1423351"/>
    <lineage>
        <taxon>Eukaryota</taxon>
        <taxon>Fungi</taxon>
        <taxon>Dikarya</taxon>
        <taxon>Basidiomycota</taxon>
        <taxon>Agaricomycotina</taxon>
        <taxon>Agaricomycetes</taxon>
        <taxon>Cantharellales</taxon>
        <taxon>Ceratobasidiaceae</taxon>
        <taxon>Rhizoctonia</taxon>
    </lineage>
</organism>
<dbReference type="Proteomes" id="UP000027456">
    <property type="component" value="Unassembled WGS sequence"/>
</dbReference>
<reference evidence="4 5" key="1">
    <citation type="submission" date="2013-12" db="EMBL/GenBank/DDBJ databases">
        <authorList>
            <person name="Cubeta M."/>
            <person name="Pakala S."/>
            <person name="Fedorova N."/>
            <person name="Thomas E."/>
            <person name="Dean R."/>
            <person name="Jabaji S."/>
            <person name="Neate S."/>
            <person name="Toda T."/>
            <person name="Tavantzis S."/>
            <person name="Vilgalys R."/>
            <person name="Bharathan N."/>
            <person name="Pakala S."/>
            <person name="Losada L.S."/>
            <person name="Zafar N."/>
            <person name="Nierman W."/>
        </authorList>
    </citation>
    <scope>NUCLEOTIDE SEQUENCE [LARGE SCALE GENOMIC DNA]</scope>
    <source>
        <strain evidence="4 5">123E</strain>
    </source>
</reference>
<keyword evidence="4" id="KW-0540">Nuclease</keyword>
<dbReference type="OrthoDB" id="78198at2759"/>
<dbReference type="PANTHER" id="PTHR48471">
    <property type="entry name" value="DDE TNP4 DOMAIN-CONTAINING PROTEIN"/>
    <property type="match status" value="1"/>
</dbReference>
<evidence type="ECO:0000259" key="3">
    <source>
        <dbReference type="Pfam" id="PF13359"/>
    </source>
</evidence>
<dbReference type="PANTHER" id="PTHR48471:SF1">
    <property type="entry name" value="DDE TNP4 DOMAIN-CONTAINING PROTEIN"/>
    <property type="match status" value="1"/>
</dbReference>
<evidence type="ECO:0000313" key="4">
    <source>
        <dbReference type="EMBL" id="KEP44937.1"/>
    </source>
</evidence>
<gene>
    <name evidence="4" type="ORF">V565_345110</name>
</gene>
<dbReference type="AlphaFoldDB" id="A0A074S491"/>
<dbReference type="Pfam" id="PF13359">
    <property type="entry name" value="DDE_Tnp_4"/>
    <property type="match status" value="1"/>
</dbReference>
<dbReference type="InterPro" id="IPR027806">
    <property type="entry name" value="HARBI1_dom"/>
</dbReference>
<dbReference type="GO" id="GO:0046872">
    <property type="term" value="F:metal ion binding"/>
    <property type="evidence" value="ECO:0007669"/>
    <property type="project" value="UniProtKB-KW"/>
</dbReference>
<sequence length="268" mass="30075">MGVNVAVFEYILQHGFERLWDTCTIFRDDVNELGQPWLRRRLLPADGALGLTLHWLTSTASNSALEQIFAIVPAVLSHYLSFSLQILVYVLCNLPEGQIIWPSPDEMDAFSAMIQQRHPAIWGAFGFVDGLNLPVETSSDLQLEESTYNGWLHSHRIGNIFVFAPNGCIIACKLNAPGSWHDFCVARHVYTKLIENTPEGHFLIADTAFLTRSPALDGKIHTPLKQGSRLPADRDERAEAIEYSNRLTQARQAAEWGMRALQGAFCRL</sequence>
<keyword evidence="4" id="KW-0378">Hydrolase</keyword>
<accession>A0A074S491</accession>
<protein>
    <submittedName>
        <fullName evidence="4">DDE family endonuclease</fullName>
    </submittedName>
</protein>
<evidence type="ECO:0000313" key="5">
    <source>
        <dbReference type="Proteomes" id="UP000027456"/>
    </source>
</evidence>
<keyword evidence="4" id="KW-0255">Endonuclease</keyword>
<proteinExistence type="predicted"/>
<keyword evidence="5" id="KW-1185">Reference proteome</keyword>
<dbReference type="GO" id="GO:0004519">
    <property type="term" value="F:endonuclease activity"/>
    <property type="evidence" value="ECO:0007669"/>
    <property type="project" value="UniProtKB-KW"/>
</dbReference>
<evidence type="ECO:0000256" key="2">
    <source>
        <dbReference type="ARBA" id="ARBA00022723"/>
    </source>
</evidence>
<evidence type="ECO:0000256" key="1">
    <source>
        <dbReference type="ARBA" id="ARBA00001968"/>
    </source>
</evidence>
<keyword evidence="2" id="KW-0479">Metal-binding</keyword>